<feature type="region of interest" description="Disordered" evidence="1">
    <location>
        <begin position="1"/>
        <end position="21"/>
    </location>
</feature>
<dbReference type="EMBL" id="JADGIZ020000002">
    <property type="protein sequence ID" value="KAL2919696.1"/>
    <property type="molecule type" value="Genomic_DNA"/>
</dbReference>
<dbReference type="Proteomes" id="UP001527925">
    <property type="component" value="Unassembled WGS sequence"/>
</dbReference>
<feature type="compositionally biased region" description="Low complexity" evidence="1">
    <location>
        <begin position="1175"/>
        <end position="1189"/>
    </location>
</feature>
<feature type="compositionally biased region" description="Low complexity" evidence="1">
    <location>
        <begin position="1117"/>
        <end position="1158"/>
    </location>
</feature>
<feature type="compositionally biased region" description="Polar residues" evidence="1">
    <location>
        <begin position="1240"/>
        <end position="1252"/>
    </location>
</feature>
<dbReference type="InterPro" id="IPR038986">
    <property type="entry name" value="Clr2"/>
</dbReference>
<feature type="domain" description="Cryptic loci regulator 2 N-terminal" evidence="2">
    <location>
        <begin position="97"/>
        <end position="193"/>
    </location>
</feature>
<feature type="compositionally biased region" description="Low complexity" evidence="1">
    <location>
        <begin position="311"/>
        <end position="328"/>
    </location>
</feature>
<dbReference type="PANTHER" id="PTHR38046:SF1">
    <property type="entry name" value="CRYPTIC LOCI REGULATOR 2"/>
    <property type="match status" value="1"/>
</dbReference>
<dbReference type="Pfam" id="PF16761">
    <property type="entry name" value="Clr2_transil"/>
    <property type="match status" value="1"/>
</dbReference>
<evidence type="ECO:0000259" key="2">
    <source>
        <dbReference type="Pfam" id="PF16761"/>
    </source>
</evidence>
<feature type="region of interest" description="Disordered" evidence="1">
    <location>
        <begin position="311"/>
        <end position="336"/>
    </location>
</feature>
<protein>
    <recommendedName>
        <fullName evidence="2">Cryptic loci regulator 2 N-terminal domain-containing protein</fullName>
    </recommendedName>
</protein>
<evidence type="ECO:0000256" key="1">
    <source>
        <dbReference type="SAM" id="MobiDB-lite"/>
    </source>
</evidence>
<evidence type="ECO:0000313" key="3">
    <source>
        <dbReference type="EMBL" id="KAL2919696.1"/>
    </source>
</evidence>
<accession>A0ABR4NJR8</accession>
<dbReference type="PANTHER" id="PTHR38046">
    <property type="entry name" value="CRYPTIC LOCI REGULATOR 2"/>
    <property type="match status" value="1"/>
</dbReference>
<feature type="region of interest" description="Disordered" evidence="1">
    <location>
        <begin position="757"/>
        <end position="977"/>
    </location>
</feature>
<gene>
    <name evidence="3" type="ORF">HK105_200610</name>
</gene>
<feature type="compositionally biased region" description="Low complexity" evidence="1">
    <location>
        <begin position="989"/>
        <end position="1006"/>
    </location>
</feature>
<reference evidence="3 4" key="1">
    <citation type="submission" date="2023-09" db="EMBL/GenBank/DDBJ databases">
        <title>Pangenome analysis of Batrachochytrium dendrobatidis and related Chytrids.</title>
        <authorList>
            <person name="Yacoub M.N."/>
            <person name="Stajich J.E."/>
            <person name="James T.Y."/>
        </authorList>
    </citation>
    <scope>NUCLEOTIDE SEQUENCE [LARGE SCALE GENOMIC DNA]</scope>
    <source>
        <strain evidence="3 4">JEL0888</strain>
    </source>
</reference>
<feature type="compositionally biased region" description="Low complexity" evidence="1">
    <location>
        <begin position="762"/>
        <end position="798"/>
    </location>
</feature>
<name>A0ABR4NJR8_9FUNG</name>
<dbReference type="InterPro" id="IPR031915">
    <property type="entry name" value="Clr2_N"/>
</dbReference>
<feature type="compositionally biased region" description="Pro residues" evidence="1">
    <location>
        <begin position="1207"/>
        <end position="1217"/>
    </location>
</feature>
<proteinExistence type="predicted"/>
<feature type="region of interest" description="Disordered" evidence="1">
    <location>
        <begin position="1051"/>
        <end position="1252"/>
    </location>
</feature>
<organism evidence="3 4">
    <name type="scientific">Polyrhizophydium stewartii</name>
    <dbReference type="NCBI Taxonomy" id="2732419"/>
    <lineage>
        <taxon>Eukaryota</taxon>
        <taxon>Fungi</taxon>
        <taxon>Fungi incertae sedis</taxon>
        <taxon>Chytridiomycota</taxon>
        <taxon>Chytridiomycota incertae sedis</taxon>
        <taxon>Chytridiomycetes</taxon>
        <taxon>Rhizophydiales</taxon>
        <taxon>Rhizophydiales incertae sedis</taxon>
        <taxon>Polyrhizophydium</taxon>
    </lineage>
</organism>
<feature type="region of interest" description="Disordered" evidence="1">
    <location>
        <begin position="989"/>
        <end position="1023"/>
    </location>
</feature>
<comment type="caution">
    <text evidence="3">The sequence shown here is derived from an EMBL/GenBank/DDBJ whole genome shotgun (WGS) entry which is preliminary data.</text>
</comment>
<feature type="compositionally biased region" description="Low complexity" evidence="1">
    <location>
        <begin position="1081"/>
        <end position="1102"/>
    </location>
</feature>
<feature type="compositionally biased region" description="Low complexity" evidence="1">
    <location>
        <begin position="934"/>
        <end position="977"/>
    </location>
</feature>
<sequence>MASVEAPEPSDGCSPFVGPAPARERNFSRGLGPADAKLQRWLRVLGRHLVELRRVVPAADGQPDLPSQPTEKAETSLEVAAAAAAVAAASLAPSPPLAALPDGYTLYRHYVGAAFETESEYQRRASGQPQAPLRNMETIDGINYRTDLYLFGHPQGQPFRSVPEFLPHLVWLDAGSGGDYDRRDYSACRCELCPRYIAQMRRLYLQFTRPLHRAEGPTGSMRTVEEAPAAAFRVGETVWVPVTFDDSHRPMNGSALLDVDLTDPEYDLMVSLRSMLKKTPMEQSAQSGIQPAAAASAGTASGAMATTWANGRGSAASSAESGPVASEATAAREPTDLESKLLSGPLALYPRRGTAPGLSAAQIEVLRSRLTFFPARIASRQCYRPPAVAGAGGQGPAVKLPALAIVVYEAQVEGLDGFKVIVTHSTAFPYLEYPISSDNSGLPAELREKHQQALVGAAAEASVIEPLGRRTEMVEAADLRERLAEGLGVDIAAAAASSAPASGPIGVPHFAGLRFGAELLRVGDFVRLRASEERRGMQCMVISSIMDVSGVVSGGGEPQLVVGGRIFVRQNDFSVTMAEFKTKMNAWHPAFRTRGSYHHKFPAVVRVQELAGRFYAVRSPMILVHEAHGEAASYWHNWAAVDSNQPLSCMPAGSAGRVRAGSPAEGAAGETDHEAFVLWPNLVDDSDVVGDGGRRSDVRAAIAGAKRRALQLPPAVITASAAAAAAAAVTGTDAAGGMPSDGESADEQVIAQGGAPAVCRPASNAGSSASTGSTGSADGMDMMDVDAPAARRARAVSPGRDRGDRYGRDDARYERGDRNERDRNDRDRYERDRHERDRHERDRSDRDRHERDRHERDGRGDRDERGDRERERPRVPVASRLGRATAGPASPAPPHKRPADQLGAPAQDGSAPDAGPASKRLHAAPPAAPPPAAHGPAPGHAQKTSSLSTSLSSLSSSLSSLASSDQQFKVTASVRSSSVLSNLLDQAHPSVSAQAAPATGAASLPSHRASHGPSQSSSDAEPTPAAIAMLRIAEAAARIAVAAGLQVPVAGPQAPAAAPHDSKTPVDLPPPSFPDSVQILPATSRSQSSARQRASPAPAAVSHAQDSRLAQIMSHHQQQQQLDQRPPQPQSVQRQYPSAQQHKQQPPAQQQHSSAQHQYSSTQRLQPRHQHQHQHQQPARSAAPANRSATVAPRSALPSESISTPAPAEPQPSPTPLLSPAQSSVGAPPADATVAPQYGASPTPSSFTAPLSAGSSNSSQFTLIWSPPGSSVVKAASSVLTVLCSTDDKHIVRFTGSSAFARHFVTNSPIQVAKFISRDTQVDLVMKDKILNGQFFGPNADGSLVCLQLVKFGPRKGQTAPPELRELLALSKSHIGLFRSRQFVGFVWSTEVDVVLIVASSVEMLAGTFPFLVPHFA</sequence>
<keyword evidence="4" id="KW-1185">Reference proteome</keyword>
<feature type="compositionally biased region" description="Basic and acidic residues" evidence="1">
    <location>
        <begin position="799"/>
        <end position="874"/>
    </location>
</feature>
<evidence type="ECO:0000313" key="4">
    <source>
        <dbReference type="Proteomes" id="UP001527925"/>
    </source>
</evidence>